<protein>
    <submittedName>
        <fullName evidence="2">Uncharacterized protein</fullName>
    </submittedName>
</protein>
<feature type="transmembrane region" description="Helical" evidence="1">
    <location>
        <begin position="6"/>
        <end position="24"/>
    </location>
</feature>
<keyword evidence="1" id="KW-0472">Membrane</keyword>
<sequence>MTTPGIPVYNVLVATIMPWPFPVAPYTRYRMGADSYGYVCPIAPVLYSFAGYRLLLPTGIVFCSRLEEEGEAKLVSSSAPGWLAWLPIRVSRLGPRLKGA</sequence>
<feature type="transmembrane region" description="Helical" evidence="1">
    <location>
        <begin position="36"/>
        <end position="55"/>
    </location>
</feature>
<evidence type="ECO:0000313" key="2">
    <source>
        <dbReference type="EMBL" id="KAJ7770083.1"/>
    </source>
</evidence>
<dbReference type="Proteomes" id="UP001215598">
    <property type="component" value="Unassembled WGS sequence"/>
</dbReference>
<keyword evidence="1" id="KW-1133">Transmembrane helix</keyword>
<accession>A0AAD7JTR7</accession>
<name>A0AAD7JTR7_9AGAR</name>
<organism evidence="2 3">
    <name type="scientific">Mycena metata</name>
    <dbReference type="NCBI Taxonomy" id="1033252"/>
    <lineage>
        <taxon>Eukaryota</taxon>
        <taxon>Fungi</taxon>
        <taxon>Dikarya</taxon>
        <taxon>Basidiomycota</taxon>
        <taxon>Agaricomycotina</taxon>
        <taxon>Agaricomycetes</taxon>
        <taxon>Agaricomycetidae</taxon>
        <taxon>Agaricales</taxon>
        <taxon>Marasmiineae</taxon>
        <taxon>Mycenaceae</taxon>
        <taxon>Mycena</taxon>
    </lineage>
</organism>
<keyword evidence="1" id="KW-0812">Transmembrane</keyword>
<evidence type="ECO:0000256" key="1">
    <source>
        <dbReference type="SAM" id="Phobius"/>
    </source>
</evidence>
<evidence type="ECO:0000313" key="3">
    <source>
        <dbReference type="Proteomes" id="UP001215598"/>
    </source>
</evidence>
<proteinExistence type="predicted"/>
<dbReference type="AlphaFoldDB" id="A0AAD7JTR7"/>
<reference evidence="2" key="1">
    <citation type="submission" date="2023-03" db="EMBL/GenBank/DDBJ databases">
        <title>Massive genome expansion in bonnet fungi (Mycena s.s.) driven by repeated elements and novel gene families across ecological guilds.</title>
        <authorList>
            <consortium name="Lawrence Berkeley National Laboratory"/>
            <person name="Harder C.B."/>
            <person name="Miyauchi S."/>
            <person name="Viragh M."/>
            <person name="Kuo A."/>
            <person name="Thoen E."/>
            <person name="Andreopoulos B."/>
            <person name="Lu D."/>
            <person name="Skrede I."/>
            <person name="Drula E."/>
            <person name="Henrissat B."/>
            <person name="Morin E."/>
            <person name="Kohler A."/>
            <person name="Barry K."/>
            <person name="LaButti K."/>
            <person name="Morin E."/>
            <person name="Salamov A."/>
            <person name="Lipzen A."/>
            <person name="Mereny Z."/>
            <person name="Hegedus B."/>
            <person name="Baldrian P."/>
            <person name="Stursova M."/>
            <person name="Weitz H."/>
            <person name="Taylor A."/>
            <person name="Grigoriev I.V."/>
            <person name="Nagy L.G."/>
            <person name="Martin F."/>
            <person name="Kauserud H."/>
        </authorList>
    </citation>
    <scope>NUCLEOTIDE SEQUENCE</scope>
    <source>
        <strain evidence="2">CBHHK182m</strain>
    </source>
</reference>
<dbReference type="EMBL" id="JARKIB010000017">
    <property type="protein sequence ID" value="KAJ7770083.1"/>
    <property type="molecule type" value="Genomic_DNA"/>
</dbReference>
<gene>
    <name evidence="2" type="ORF">B0H16DRAFT_1715701</name>
</gene>
<keyword evidence="3" id="KW-1185">Reference proteome</keyword>
<comment type="caution">
    <text evidence="2">The sequence shown here is derived from an EMBL/GenBank/DDBJ whole genome shotgun (WGS) entry which is preliminary data.</text>
</comment>